<comment type="subcellular location">
    <subcellularLocation>
        <location evidence="1">Membrane</location>
    </subcellularLocation>
</comment>
<dbReference type="GO" id="GO:0016020">
    <property type="term" value="C:membrane"/>
    <property type="evidence" value="ECO:0007669"/>
    <property type="project" value="UniProtKB-SubCell"/>
</dbReference>
<gene>
    <name evidence="7" type="ORF">EDC91_101151</name>
</gene>
<evidence type="ECO:0000256" key="5">
    <source>
        <dbReference type="SAM" id="Phobius"/>
    </source>
</evidence>
<keyword evidence="2 3" id="KW-0807">Transducer</keyword>
<feature type="transmembrane region" description="Helical" evidence="5">
    <location>
        <begin position="32"/>
        <end position="49"/>
    </location>
</feature>
<dbReference type="Gene3D" id="1.10.287.950">
    <property type="entry name" value="Methyl-accepting chemotaxis protein"/>
    <property type="match status" value="1"/>
</dbReference>
<dbReference type="GO" id="GO:0007165">
    <property type="term" value="P:signal transduction"/>
    <property type="evidence" value="ECO:0007669"/>
    <property type="project" value="UniProtKB-KW"/>
</dbReference>
<dbReference type="GO" id="GO:0006935">
    <property type="term" value="P:chemotaxis"/>
    <property type="evidence" value="ECO:0007669"/>
    <property type="project" value="UniProtKB-ARBA"/>
</dbReference>
<dbReference type="PROSITE" id="PS50111">
    <property type="entry name" value="CHEMOTAXIS_TRANSDUC_2"/>
    <property type="match status" value="1"/>
</dbReference>
<dbReference type="OrthoDB" id="3288815at2"/>
<evidence type="ECO:0000256" key="2">
    <source>
        <dbReference type="ARBA" id="ARBA00023224"/>
    </source>
</evidence>
<dbReference type="EMBL" id="SLWF01000001">
    <property type="protein sequence ID" value="TCN90681.1"/>
    <property type="molecule type" value="Genomic_DNA"/>
</dbReference>
<keyword evidence="8" id="KW-1185">Reference proteome</keyword>
<dbReference type="SMART" id="SM00283">
    <property type="entry name" value="MA"/>
    <property type="match status" value="1"/>
</dbReference>
<feature type="domain" description="Methyl-accepting transducer" evidence="6">
    <location>
        <begin position="105"/>
        <end position="339"/>
    </location>
</feature>
<dbReference type="Pfam" id="PF00015">
    <property type="entry name" value="MCPsignal"/>
    <property type="match status" value="1"/>
</dbReference>
<keyword evidence="5" id="KW-1133">Transmembrane helix</keyword>
<keyword evidence="5" id="KW-0472">Membrane</keyword>
<accession>A0A4R2FIH1</accession>
<reference evidence="7 8" key="1">
    <citation type="submission" date="2019-03" db="EMBL/GenBank/DDBJ databases">
        <title>Freshwater and sediment microbial communities from various areas in North America, analyzing microbe dynamics in response to fracking.</title>
        <authorList>
            <person name="Lamendella R."/>
        </authorList>
    </citation>
    <scope>NUCLEOTIDE SEQUENCE [LARGE SCALE GENOMIC DNA]</scope>
    <source>
        <strain evidence="7 8">74A</strain>
    </source>
</reference>
<evidence type="ECO:0000259" key="6">
    <source>
        <dbReference type="PROSITE" id="PS50111"/>
    </source>
</evidence>
<evidence type="ECO:0000313" key="8">
    <source>
        <dbReference type="Proteomes" id="UP000294832"/>
    </source>
</evidence>
<evidence type="ECO:0000256" key="1">
    <source>
        <dbReference type="ARBA" id="ARBA00004370"/>
    </source>
</evidence>
<organism evidence="7 8">
    <name type="scientific">Shewanella fodinae</name>
    <dbReference type="NCBI Taxonomy" id="552357"/>
    <lineage>
        <taxon>Bacteria</taxon>
        <taxon>Pseudomonadati</taxon>
        <taxon>Pseudomonadota</taxon>
        <taxon>Gammaproteobacteria</taxon>
        <taxon>Alteromonadales</taxon>
        <taxon>Shewanellaceae</taxon>
        <taxon>Shewanella</taxon>
    </lineage>
</organism>
<keyword evidence="5" id="KW-0812">Transmembrane</keyword>
<dbReference type="AlphaFoldDB" id="A0A4R2FIH1"/>
<evidence type="ECO:0000256" key="3">
    <source>
        <dbReference type="PROSITE-ProRule" id="PRU00284"/>
    </source>
</evidence>
<evidence type="ECO:0000313" key="7">
    <source>
        <dbReference type="EMBL" id="TCN90681.1"/>
    </source>
</evidence>
<comment type="caution">
    <text evidence="7">The sequence shown here is derived from an EMBL/GenBank/DDBJ whole genome shotgun (WGS) entry which is preliminary data.</text>
</comment>
<dbReference type="PANTHER" id="PTHR32089">
    <property type="entry name" value="METHYL-ACCEPTING CHEMOTAXIS PROTEIN MCPB"/>
    <property type="match status" value="1"/>
</dbReference>
<proteinExistence type="predicted"/>
<dbReference type="InterPro" id="IPR004089">
    <property type="entry name" value="MCPsignal_dom"/>
</dbReference>
<protein>
    <submittedName>
        <fullName evidence="7">Methyl-accepting chemotaxis protein</fullName>
    </submittedName>
</protein>
<sequence>MLLKRMTLTALLPVFVMALILAFSDMTTTTLILVSFVGALTALMAAWWAQQGLTQQLALAKTHLEPDIAGTAEPTSEGRLRQLLQKSAPIWLGHIGYADTHLTDAVTGLSGLFDQLADRLNHAASLTAVQKGSGGREVVEVIKQSGAELSAAVEALRDTQQGRKEMLVQMRNLETYTSELSKMAADVVSIANKTNLLALNAAIEAARAGDSGRGFSVVADEVRSLSIRSQEIATGMTGKVQTVNSAIEAALAAAQDAAEREERQIASTERCIDEVINQFTDIVGQLEHQSQQLRDDTSAVGDAIAGVIVELQFQDRVSQVLQNIRSNLEELLSMMEDFSESQFANLDVNQWLERMKQRYTMIEQHHIHGGGPQRQQQSSDITFF</sequence>
<dbReference type="SUPFAM" id="SSF58104">
    <property type="entry name" value="Methyl-accepting chemotaxis protein (MCP) signaling domain"/>
    <property type="match status" value="1"/>
</dbReference>
<dbReference type="Proteomes" id="UP000294832">
    <property type="component" value="Unassembled WGS sequence"/>
</dbReference>
<feature type="coiled-coil region" evidence="4">
    <location>
        <begin position="244"/>
        <end position="278"/>
    </location>
</feature>
<keyword evidence="4" id="KW-0175">Coiled coil</keyword>
<evidence type="ECO:0000256" key="4">
    <source>
        <dbReference type="SAM" id="Coils"/>
    </source>
</evidence>
<dbReference type="PANTHER" id="PTHR32089:SF112">
    <property type="entry name" value="LYSOZYME-LIKE PROTEIN-RELATED"/>
    <property type="match status" value="1"/>
</dbReference>
<name>A0A4R2FIH1_9GAMM</name>